<evidence type="ECO:0000313" key="1">
    <source>
        <dbReference type="EMBL" id="MVZ63879.1"/>
    </source>
</evidence>
<protein>
    <submittedName>
        <fullName evidence="1">Uncharacterized protein</fullName>
    </submittedName>
</protein>
<dbReference type="OrthoDB" id="706888at2"/>
<dbReference type="AlphaFoldDB" id="A0A6N8L4C1"/>
<gene>
    <name evidence="1" type="ORF">GQF63_17795</name>
</gene>
<organism evidence="1 2">
    <name type="scientific">Sphingobacterium humi</name>
    <dbReference type="NCBI Taxonomy" id="1796905"/>
    <lineage>
        <taxon>Bacteria</taxon>
        <taxon>Pseudomonadati</taxon>
        <taxon>Bacteroidota</taxon>
        <taxon>Sphingobacteriia</taxon>
        <taxon>Sphingobacteriales</taxon>
        <taxon>Sphingobacteriaceae</taxon>
        <taxon>Sphingobacterium</taxon>
    </lineage>
</organism>
<comment type="caution">
    <text evidence="1">The sequence shown here is derived from an EMBL/GenBank/DDBJ whole genome shotgun (WGS) entry which is preliminary data.</text>
</comment>
<dbReference type="Proteomes" id="UP000435036">
    <property type="component" value="Unassembled WGS sequence"/>
</dbReference>
<dbReference type="EMBL" id="WSQA01000016">
    <property type="protein sequence ID" value="MVZ63879.1"/>
    <property type="molecule type" value="Genomic_DNA"/>
</dbReference>
<dbReference type="PROSITE" id="PS51257">
    <property type="entry name" value="PROKAR_LIPOPROTEIN"/>
    <property type="match status" value="1"/>
</dbReference>
<keyword evidence="2" id="KW-1185">Reference proteome</keyword>
<evidence type="ECO:0000313" key="2">
    <source>
        <dbReference type="Proteomes" id="UP000435036"/>
    </source>
</evidence>
<accession>A0A6N8L4C1</accession>
<dbReference type="RefSeq" id="WP_160370597.1">
    <property type="nucleotide sequence ID" value="NZ_WSQA01000016.1"/>
</dbReference>
<proteinExistence type="predicted"/>
<reference evidence="1 2" key="1">
    <citation type="submission" date="2019-12" db="EMBL/GenBank/DDBJ databases">
        <authorList>
            <person name="Dong K."/>
        </authorList>
    </citation>
    <scope>NUCLEOTIDE SEQUENCE [LARGE SCALE GENOMIC DNA]</scope>
    <source>
        <strain evidence="1 2">JCM 31225</strain>
    </source>
</reference>
<sequence length="276" mass="31032">MKCILKLIIIASTVTFLYGCKKTADLPLESNNELEISKSQIQNLSNPFDSQGEVHNRFLDYFFQATKSSKVINRDKLLKVTQEFYFVNKLDFMDSQVKAYGQLFDTYHQMEIGRPGPVLPPNLCRWFPSICHILTPSPTFPGLPTNFLSDENGGSSTDRTLEFIQKVKELEDYVLKNEKLTQEQQNARLTQYAIARYSAAYWHNVKYIQKEKSPSYGSFQDLAAYPHSSCHTCDVVRADSGGAVVSAIIEGVSPGPGAALASAAAVLQDSWNWSWH</sequence>
<name>A0A6N8L4C1_9SPHI</name>